<evidence type="ECO:0000313" key="4">
    <source>
        <dbReference type="EMBL" id="MBE0358888.1"/>
    </source>
</evidence>
<feature type="modified residue" description="Phosphohistidine" evidence="2">
    <location>
        <position position="51"/>
    </location>
</feature>
<dbReference type="SUPFAM" id="SSF47226">
    <property type="entry name" value="Histidine-containing phosphotransfer domain, HPT domain"/>
    <property type="match status" value="1"/>
</dbReference>
<dbReference type="Pfam" id="PF01627">
    <property type="entry name" value="Hpt"/>
    <property type="match status" value="1"/>
</dbReference>
<dbReference type="RefSeq" id="WP_193155221.1">
    <property type="nucleotide sequence ID" value="NZ_AQGU01000025.1"/>
</dbReference>
<organism evidence="4 5">
    <name type="scientific">Pseudoalteromonas aliena SW19</name>
    <dbReference type="NCBI Taxonomy" id="1314866"/>
    <lineage>
        <taxon>Bacteria</taxon>
        <taxon>Pseudomonadati</taxon>
        <taxon>Pseudomonadota</taxon>
        <taxon>Gammaproteobacteria</taxon>
        <taxon>Alteromonadales</taxon>
        <taxon>Pseudoalteromonadaceae</taxon>
        <taxon>Pseudoalteromonas</taxon>
    </lineage>
</organism>
<dbReference type="InterPro" id="IPR036641">
    <property type="entry name" value="HPT_dom_sf"/>
</dbReference>
<dbReference type="Proteomes" id="UP000648482">
    <property type="component" value="Unassembled WGS sequence"/>
</dbReference>
<evidence type="ECO:0000256" key="1">
    <source>
        <dbReference type="ARBA" id="ARBA00023012"/>
    </source>
</evidence>
<dbReference type="InterPro" id="IPR008207">
    <property type="entry name" value="Sig_transdc_His_kin_Hpt_dom"/>
</dbReference>
<keyword evidence="1" id="KW-0902">Two-component regulatory system</keyword>
<dbReference type="EMBL" id="AQGU01000025">
    <property type="protein sequence ID" value="MBE0358888.1"/>
    <property type="molecule type" value="Genomic_DNA"/>
</dbReference>
<gene>
    <name evidence="4" type="ORF">PALI_a0053</name>
</gene>
<protein>
    <recommendedName>
        <fullName evidence="3">HPt domain-containing protein</fullName>
    </recommendedName>
</protein>
<name>A0ABR9DXF4_9GAMM</name>
<sequence>MIDKAIIEQLKKDVGNELAVELLKTFVNESKKTVAILISENERSEIEMSAHSLKSSCYSFGASDLGDTCKQIEALVKVEHSQKDLNTLLKTADEQSKVTFKKLATIIENIQI</sequence>
<keyword evidence="5" id="KW-1185">Reference proteome</keyword>
<comment type="caution">
    <text evidence="4">The sequence shown here is derived from an EMBL/GenBank/DDBJ whole genome shotgun (WGS) entry which is preliminary data.</text>
</comment>
<feature type="domain" description="HPt" evidence="3">
    <location>
        <begin position="11"/>
        <end position="106"/>
    </location>
</feature>
<evidence type="ECO:0000256" key="2">
    <source>
        <dbReference type="PROSITE-ProRule" id="PRU00110"/>
    </source>
</evidence>
<reference evidence="4 5" key="1">
    <citation type="submission" date="2015-06" db="EMBL/GenBank/DDBJ databases">
        <title>Genome sequence of Pseudoalteromonas aliena.</title>
        <authorList>
            <person name="Xie B.-B."/>
            <person name="Rong J.-C."/>
            <person name="Qin Q.-L."/>
            <person name="Zhang Y.-Z."/>
        </authorList>
    </citation>
    <scope>NUCLEOTIDE SEQUENCE [LARGE SCALE GENOMIC DNA]</scope>
    <source>
        <strain evidence="4 5">SW19</strain>
    </source>
</reference>
<dbReference type="PROSITE" id="PS50894">
    <property type="entry name" value="HPT"/>
    <property type="match status" value="1"/>
</dbReference>
<keyword evidence="2" id="KW-0597">Phosphoprotein</keyword>
<proteinExistence type="predicted"/>
<accession>A0ABR9DXF4</accession>
<dbReference type="Gene3D" id="1.20.120.160">
    <property type="entry name" value="HPT domain"/>
    <property type="match status" value="1"/>
</dbReference>
<evidence type="ECO:0000313" key="5">
    <source>
        <dbReference type="Proteomes" id="UP000648482"/>
    </source>
</evidence>
<evidence type="ECO:0000259" key="3">
    <source>
        <dbReference type="PROSITE" id="PS50894"/>
    </source>
</evidence>